<feature type="compositionally biased region" description="Basic and acidic residues" evidence="1">
    <location>
        <begin position="324"/>
        <end position="338"/>
    </location>
</feature>
<dbReference type="AlphaFoldDB" id="A0A4V5ZY05"/>
<evidence type="ECO:0000256" key="3">
    <source>
        <dbReference type="SAM" id="SignalP"/>
    </source>
</evidence>
<evidence type="ECO:0000313" key="4">
    <source>
        <dbReference type="EMBL" id="TKR61795.1"/>
    </source>
</evidence>
<dbReference type="OrthoDB" id="10682256at2759"/>
<feature type="compositionally biased region" description="Basic residues" evidence="1">
    <location>
        <begin position="293"/>
        <end position="304"/>
    </location>
</feature>
<reference evidence="4 5" key="2">
    <citation type="journal article" date="2019" name="G3 (Bethesda)">
        <title>Hybrid Assembly of the Genome of the Entomopathogenic Nematode Steinernema carpocapsae Identifies the X-Chromosome.</title>
        <authorList>
            <person name="Serra L."/>
            <person name="Macchietto M."/>
            <person name="Macias-Munoz A."/>
            <person name="McGill C.J."/>
            <person name="Rodriguez I.M."/>
            <person name="Rodriguez B."/>
            <person name="Murad R."/>
            <person name="Mortazavi A."/>
        </authorList>
    </citation>
    <scope>NUCLEOTIDE SEQUENCE [LARGE SCALE GENOMIC DNA]</scope>
    <source>
        <strain evidence="4 5">ALL</strain>
    </source>
</reference>
<feature type="signal peptide" evidence="3">
    <location>
        <begin position="1"/>
        <end position="32"/>
    </location>
</feature>
<protein>
    <submittedName>
        <fullName evidence="4">Uncharacterized protein</fullName>
    </submittedName>
</protein>
<comment type="caution">
    <text evidence="4">The sequence shown here is derived from an EMBL/GenBank/DDBJ whole genome shotgun (WGS) entry which is preliminary data.</text>
</comment>
<keyword evidence="2" id="KW-0812">Transmembrane</keyword>
<keyword evidence="2" id="KW-0472">Membrane</keyword>
<feature type="chain" id="PRO_5020993021" evidence="3">
    <location>
        <begin position="33"/>
        <end position="345"/>
    </location>
</feature>
<keyword evidence="2" id="KW-1133">Transmembrane helix</keyword>
<feature type="region of interest" description="Disordered" evidence="1">
    <location>
        <begin position="270"/>
        <end position="345"/>
    </location>
</feature>
<feature type="region of interest" description="Disordered" evidence="1">
    <location>
        <begin position="203"/>
        <end position="228"/>
    </location>
</feature>
<sequence length="345" mass="39286">MQSVLPTTFRSLFTSFVTILPLLQFSISRADADSDLSNEVLEYNIHDHSKEQTYDIKVRGAFRRYKAFEEAKTELQTQTLDWCALGIKLLEEEIDKFWPEEENEEFQKLLSDSKCYDRKKKGLYAYERPDKGYQDMEKLDDKVGLRVLLNDAGALSSMAILLIVAAAVAVVLILGVILVYFIRNADCEDCCRGRPNRRPKCELEASKSVESTQDQTQIDAEVPRKPFKRPDFTEIGSCCCDGDWDAPTQLLEKSTLKACSETTELKLNSSWSTKKFPSRSSPTQRSEKSVTSQKRRAKKKKNSRRKGESMKSETTMSSQRSKKSTREASEAQRTEKRMSSVSVTA</sequence>
<feature type="compositionally biased region" description="Polar residues" evidence="1">
    <location>
        <begin position="270"/>
        <end position="292"/>
    </location>
</feature>
<gene>
    <name evidence="4" type="ORF">L596_028856</name>
</gene>
<keyword evidence="3" id="KW-0732">Signal</keyword>
<keyword evidence="5" id="KW-1185">Reference proteome</keyword>
<evidence type="ECO:0000256" key="1">
    <source>
        <dbReference type="SAM" id="MobiDB-lite"/>
    </source>
</evidence>
<name>A0A4V5ZY05_STECR</name>
<organism evidence="4 5">
    <name type="scientific">Steinernema carpocapsae</name>
    <name type="common">Entomopathogenic nematode</name>
    <dbReference type="NCBI Taxonomy" id="34508"/>
    <lineage>
        <taxon>Eukaryota</taxon>
        <taxon>Metazoa</taxon>
        <taxon>Ecdysozoa</taxon>
        <taxon>Nematoda</taxon>
        <taxon>Chromadorea</taxon>
        <taxon>Rhabditida</taxon>
        <taxon>Tylenchina</taxon>
        <taxon>Panagrolaimomorpha</taxon>
        <taxon>Strongyloidoidea</taxon>
        <taxon>Steinernematidae</taxon>
        <taxon>Steinernema</taxon>
    </lineage>
</organism>
<evidence type="ECO:0000313" key="5">
    <source>
        <dbReference type="Proteomes" id="UP000298663"/>
    </source>
</evidence>
<feature type="compositionally biased region" description="Polar residues" evidence="1">
    <location>
        <begin position="208"/>
        <end position="218"/>
    </location>
</feature>
<dbReference type="Proteomes" id="UP000298663">
    <property type="component" value="Unassembled WGS sequence"/>
</dbReference>
<accession>A0A4V5ZY05</accession>
<proteinExistence type="predicted"/>
<feature type="transmembrane region" description="Helical" evidence="2">
    <location>
        <begin position="158"/>
        <end position="182"/>
    </location>
</feature>
<reference evidence="4 5" key="1">
    <citation type="journal article" date="2015" name="Genome Biol.">
        <title>Comparative genomics of Steinernema reveals deeply conserved gene regulatory networks.</title>
        <authorList>
            <person name="Dillman A.R."/>
            <person name="Macchietto M."/>
            <person name="Porter C.F."/>
            <person name="Rogers A."/>
            <person name="Williams B."/>
            <person name="Antoshechkin I."/>
            <person name="Lee M.M."/>
            <person name="Goodwin Z."/>
            <person name="Lu X."/>
            <person name="Lewis E.E."/>
            <person name="Goodrich-Blair H."/>
            <person name="Stock S.P."/>
            <person name="Adams B.J."/>
            <person name="Sternberg P.W."/>
            <person name="Mortazavi A."/>
        </authorList>
    </citation>
    <scope>NUCLEOTIDE SEQUENCE [LARGE SCALE GENOMIC DNA]</scope>
    <source>
        <strain evidence="4 5">ALL</strain>
    </source>
</reference>
<evidence type="ECO:0000256" key="2">
    <source>
        <dbReference type="SAM" id="Phobius"/>
    </source>
</evidence>
<dbReference type="EMBL" id="AZBU02000011">
    <property type="protein sequence ID" value="TKR61795.1"/>
    <property type="molecule type" value="Genomic_DNA"/>
</dbReference>